<reference evidence="5 6" key="1">
    <citation type="submission" date="2018-10" db="EMBL/GenBank/DDBJ databases">
        <title>Cohnella sp. M2MS4P-1, whole genome shotgun sequence.</title>
        <authorList>
            <person name="Tuo L."/>
        </authorList>
    </citation>
    <scope>NUCLEOTIDE SEQUENCE [LARGE SCALE GENOMIC DNA]</scope>
    <source>
        <strain evidence="5 6">M2MS4P-1</strain>
    </source>
</reference>
<dbReference type="EMBL" id="RBZM01000006">
    <property type="protein sequence ID" value="RKP52899.1"/>
    <property type="molecule type" value="Genomic_DNA"/>
</dbReference>
<protein>
    <submittedName>
        <fullName evidence="5">GntR family transcriptional regulator</fullName>
    </submittedName>
</protein>
<dbReference type="GO" id="GO:0003677">
    <property type="term" value="F:DNA binding"/>
    <property type="evidence" value="ECO:0007669"/>
    <property type="project" value="UniProtKB-KW"/>
</dbReference>
<keyword evidence="2" id="KW-0238">DNA-binding</keyword>
<dbReference type="CDD" id="cd07377">
    <property type="entry name" value="WHTH_GntR"/>
    <property type="match status" value="1"/>
</dbReference>
<dbReference type="Pfam" id="PF00392">
    <property type="entry name" value="GntR"/>
    <property type="match status" value="1"/>
</dbReference>
<dbReference type="SMART" id="SM00345">
    <property type="entry name" value="HTH_GNTR"/>
    <property type="match status" value="1"/>
</dbReference>
<organism evidence="5 6">
    <name type="scientific">Cohnella endophytica</name>
    <dbReference type="NCBI Taxonomy" id="2419778"/>
    <lineage>
        <taxon>Bacteria</taxon>
        <taxon>Bacillati</taxon>
        <taxon>Bacillota</taxon>
        <taxon>Bacilli</taxon>
        <taxon>Bacillales</taxon>
        <taxon>Paenibacillaceae</taxon>
        <taxon>Cohnella</taxon>
    </lineage>
</organism>
<dbReference type="AlphaFoldDB" id="A0A494XXQ9"/>
<dbReference type="OrthoDB" id="114741at2"/>
<dbReference type="Gene3D" id="1.10.10.10">
    <property type="entry name" value="Winged helix-like DNA-binding domain superfamily/Winged helix DNA-binding domain"/>
    <property type="match status" value="1"/>
</dbReference>
<dbReference type="InterPro" id="IPR036390">
    <property type="entry name" value="WH_DNA-bd_sf"/>
</dbReference>
<dbReference type="SUPFAM" id="SSF48008">
    <property type="entry name" value="GntR ligand-binding domain-like"/>
    <property type="match status" value="1"/>
</dbReference>
<sequence>MKKMLNRYVLTDEIYSLLKDRILNHDIAPGDKINIDQLGRDLEVSNIPIREALSRLAAEGLVDNVPFKGMYVAKMSLQELDEMFELRMELEGLAIRKAASRIPVSELEKLQSEMQRHSNVEIAETEERIQFVADMNRGLHGLILEYCNNESLKNLVEMYIEKIQRYLSMCRKDLGQKLIHDEWDEHMLIVRQLINKDIQAAEQALKRHLENSYKRTREFFV</sequence>
<keyword evidence="1" id="KW-0805">Transcription regulation</keyword>
<dbReference type="PANTHER" id="PTHR43537:SF24">
    <property type="entry name" value="GLUCONATE OPERON TRANSCRIPTIONAL REPRESSOR"/>
    <property type="match status" value="1"/>
</dbReference>
<dbReference type="SMART" id="SM00895">
    <property type="entry name" value="FCD"/>
    <property type="match status" value="1"/>
</dbReference>
<comment type="caution">
    <text evidence="5">The sequence shown here is derived from an EMBL/GenBank/DDBJ whole genome shotgun (WGS) entry which is preliminary data.</text>
</comment>
<dbReference type="InterPro" id="IPR000524">
    <property type="entry name" value="Tscrpt_reg_HTH_GntR"/>
</dbReference>
<dbReference type="Proteomes" id="UP000282076">
    <property type="component" value="Unassembled WGS sequence"/>
</dbReference>
<evidence type="ECO:0000259" key="4">
    <source>
        <dbReference type="PROSITE" id="PS50949"/>
    </source>
</evidence>
<dbReference type="InterPro" id="IPR036388">
    <property type="entry name" value="WH-like_DNA-bd_sf"/>
</dbReference>
<dbReference type="InterPro" id="IPR011711">
    <property type="entry name" value="GntR_C"/>
</dbReference>
<keyword evidence="3" id="KW-0804">Transcription</keyword>
<gene>
    <name evidence="5" type="ORF">D7Z26_14180</name>
</gene>
<dbReference type="RefSeq" id="WP_120977643.1">
    <property type="nucleotide sequence ID" value="NZ_RBZM01000006.1"/>
</dbReference>
<name>A0A494XXQ9_9BACL</name>
<dbReference type="PANTHER" id="PTHR43537">
    <property type="entry name" value="TRANSCRIPTIONAL REGULATOR, GNTR FAMILY"/>
    <property type="match status" value="1"/>
</dbReference>
<dbReference type="SUPFAM" id="SSF46785">
    <property type="entry name" value="Winged helix' DNA-binding domain"/>
    <property type="match status" value="1"/>
</dbReference>
<dbReference type="PROSITE" id="PS50949">
    <property type="entry name" value="HTH_GNTR"/>
    <property type="match status" value="1"/>
</dbReference>
<evidence type="ECO:0000313" key="6">
    <source>
        <dbReference type="Proteomes" id="UP000282076"/>
    </source>
</evidence>
<proteinExistence type="predicted"/>
<feature type="domain" description="HTH gntR-type" evidence="4">
    <location>
        <begin position="8"/>
        <end position="75"/>
    </location>
</feature>
<evidence type="ECO:0000256" key="1">
    <source>
        <dbReference type="ARBA" id="ARBA00023015"/>
    </source>
</evidence>
<dbReference type="InterPro" id="IPR008920">
    <property type="entry name" value="TF_FadR/GntR_C"/>
</dbReference>
<keyword evidence="6" id="KW-1185">Reference proteome</keyword>
<evidence type="ECO:0000256" key="3">
    <source>
        <dbReference type="ARBA" id="ARBA00023163"/>
    </source>
</evidence>
<dbReference type="Gene3D" id="1.20.120.530">
    <property type="entry name" value="GntR ligand-binding domain-like"/>
    <property type="match status" value="1"/>
</dbReference>
<accession>A0A494XXQ9</accession>
<dbReference type="Pfam" id="PF07729">
    <property type="entry name" value="FCD"/>
    <property type="match status" value="1"/>
</dbReference>
<evidence type="ECO:0000313" key="5">
    <source>
        <dbReference type="EMBL" id="RKP52899.1"/>
    </source>
</evidence>
<evidence type="ECO:0000256" key="2">
    <source>
        <dbReference type="ARBA" id="ARBA00023125"/>
    </source>
</evidence>
<dbReference type="GO" id="GO:0003700">
    <property type="term" value="F:DNA-binding transcription factor activity"/>
    <property type="evidence" value="ECO:0007669"/>
    <property type="project" value="InterPro"/>
</dbReference>